<keyword evidence="5 21" id="KW-0349">Heme</keyword>
<dbReference type="GO" id="GO:0004509">
    <property type="term" value="F:steroid 21-monooxygenase activity"/>
    <property type="evidence" value="ECO:0007669"/>
    <property type="project" value="UniProtKB-EC"/>
</dbReference>
<evidence type="ECO:0000313" key="23">
    <source>
        <dbReference type="EMBL" id="KAK7090045.1"/>
    </source>
</evidence>
<evidence type="ECO:0000256" key="4">
    <source>
        <dbReference type="ARBA" id="ARBA00010617"/>
    </source>
</evidence>
<evidence type="ECO:0000256" key="20">
    <source>
        <dbReference type="ARBA" id="ARBA00044342"/>
    </source>
</evidence>
<dbReference type="GO" id="GO:0042448">
    <property type="term" value="P:progesterone metabolic process"/>
    <property type="evidence" value="ECO:0007669"/>
    <property type="project" value="TreeGrafter"/>
</dbReference>
<comment type="similarity">
    <text evidence="4 22">Belongs to the cytochrome P450 family.</text>
</comment>
<evidence type="ECO:0000256" key="17">
    <source>
        <dbReference type="ARBA" id="ARBA00044265"/>
    </source>
</evidence>
<keyword evidence="13" id="KW-0472">Membrane</keyword>
<evidence type="ECO:0000256" key="8">
    <source>
        <dbReference type="ARBA" id="ARBA00022848"/>
    </source>
</evidence>
<dbReference type="GO" id="GO:0042446">
    <property type="term" value="P:hormone biosynthetic process"/>
    <property type="evidence" value="ECO:0007669"/>
    <property type="project" value="TreeGrafter"/>
</dbReference>
<dbReference type="EC" id="1.14.14.16" evidence="14"/>
<dbReference type="GO" id="GO:0008610">
    <property type="term" value="P:lipid biosynthetic process"/>
    <property type="evidence" value="ECO:0007669"/>
    <property type="project" value="UniProtKB-ARBA"/>
</dbReference>
<protein>
    <recommendedName>
        <fullName evidence="15">Steroid 21-hydroxylase</fullName>
        <ecNumber evidence="14">1.14.14.16</ecNumber>
    </recommendedName>
    <alternativeName>
        <fullName evidence="19">21-OHase</fullName>
    </alternativeName>
    <alternativeName>
        <fullName evidence="16">Cytochrome P-450c21</fullName>
    </alternativeName>
    <alternativeName>
        <fullName evidence="20">Cytochrome P450 21</fullName>
    </alternativeName>
    <alternativeName>
        <fullName evidence="18">Cytochrome P450 XXI</fullName>
    </alternativeName>
    <alternativeName>
        <fullName evidence="17">Cytochrome P450-C21</fullName>
    </alternativeName>
</protein>
<dbReference type="InterPro" id="IPR036396">
    <property type="entry name" value="Cyt_P450_sf"/>
</dbReference>
<accession>A0AAN9ANA3</accession>
<comment type="subcellular location">
    <subcellularLocation>
        <location evidence="1">Endomembrane system</location>
        <topology evidence="1">Peripheral membrane protein</topology>
    </subcellularLocation>
    <subcellularLocation>
        <location evidence="3">Endoplasmic reticulum membrane</location>
    </subcellularLocation>
    <subcellularLocation>
        <location evidence="2">Microsome membrane</location>
    </subcellularLocation>
</comment>
<evidence type="ECO:0000256" key="19">
    <source>
        <dbReference type="ARBA" id="ARBA00044304"/>
    </source>
</evidence>
<keyword evidence="6 21" id="KW-0479">Metal-binding</keyword>
<dbReference type="FunFam" id="1.10.630.10:FF:000049">
    <property type="entry name" value="steroid 21-hydroxylase isoform X1"/>
    <property type="match status" value="1"/>
</dbReference>
<keyword evidence="9 22" id="KW-0560">Oxidoreductase</keyword>
<evidence type="ECO:0000256" key="14">
    <source>
        <dbReference type="ARBA" id="ARBA00044040"/>
    </source>
</evidence>
<dbReference type="PRINTS" id="PR00463">
    <property type="entry name" value="EP450I"/>
</dbReference>
<evidence type="ECO:0000256" key="1">
    <source>
        <dbReference type="ARBA" id="ARBA00004184"/>
    </source>
</evidence>
<comment type="cofactor">
    <cofactor evidence="21">
        <name>heme</name>
        <dbReference type="ChEBI" id="CHEBI:30413"/>
    </cofactor>
</comment>
<evidence type="ECO:0000256" key="21">
    <source>
        <dbReference type="PIRSR" id="PIRSR602401-1"/>
    </source>
</evidence>
<evidence type="ECO:0000256" key="7">
    <source>
        <dbReference type="ARBA" id="ARBA00022824"/>
    </source>
</evidence>
<evidence type="ECO:0000256" key="2">
    <source>
        <dbReference type="ARBA" id="ARBA00004524"/>
    </source>
</evidence>
<evidence type="ECO:0000256" key="3">
    <source>
        <dbReference type="ARBA" id="ARBA00004586"/>
    </source>
</evidence>
<dbReference type="Pfam" id="PF00067">
    <property type="entry name" value="p450"/>
    <property type="match status" value="1"/>
</dbReference>
<evidence type="ECO:0000256" key="10">
    <source>
        <dbReference type="ARBA" id="ARBA00023004"/>
    </source>
</evidence>
<dbReference type="GO" id="GO:0008289">
    <property type="term" value="F:lipid binding"/>
    <property type="evidence" value="ECO:0007669"/>
    <property type="project" value="UniProtKB-KW"/>
</dbReference>
<dbReference type="AlphaFoldDB" id="A0AAN9ANA3"/>
<dbReference type="Gene3D" id="1.10.630.10">
    <property type="entry name" value="Cytochrome P450"/>
    <property type="match status" value="1"/>
</dbReference>
<dbReference type="Proteomes" id="UP001374579">
    <property type="component" value="Unassembled WGS sequence"/>
</dbReference>
<evidence type="ECO:0000256" key="12">
    <source>
        <dbReference type="ARBA" id="ARBA00023121"/>
    </source>
</evidence>
<keyword evidence="12" id="KW-0446">Lipid-binding</keyword>
<dbReference type="PRINTS" id="PR00385">
    <property type="entry name" value="P450"/>
</dbReference>
<keyword evidence="10 21" id="KW-0408">Iron</keyword>
<feature type="binding site" description="axial binding residue" evidence="21">
    <location>
        <position position="465"/>
    </location>
    <ligand>
        <name>heme</name>
        <dbReference type="ChEBI" id="CHEBI:30413"/>
    </ligand>
    <ligandPart>
        <name>Fe</name>
        <dbReference type="ChEBI" id="CHEBI:18248"/>
    </ligandPart>
</feature>
<sequence length="521" mass="58673">MSDLLATVRASCREALVTVKDVSHRAPGSPTTQALLVGALVGFLAYKATQKRYRLPPGPFALPLLGNVLSMADAKEAFYVKLRRWAKEKYGPVITVYLGPILCVFLNDADVATEALVKKGEDFAGRPYIHSMDQITEGSKNIAFANYSPVWKLQRKIAMQALRHYMSGKYLEKVVHQVMDMVSDRMAAEPGAFDPHLYNSSLMFHIIATICFGEVKAYDDPELTRMRELFDKTNSEIGNGLLEDLFPPLRAWPTKKYTRVMGYLREFLDYLYKKIDQHRASFSPDNIRDLTDSILLAQNEAARQESAEAMAMLTDKHYGQTIGDMFGAGVDTSRMTLDWALLYMAGHPEIQKRAQEEIDSVTGSRMPGTGDRHKLPFTQAVLYETLRLGVVVPTALPHKTLCDTTVGGYDIPKDTMVFVNQWAILHDPKTWDQPEEFRPERFLDDQGNLKKIDCWTPFSAGRRACLGETVAKPELLLILACLLKRFTISLPEGAVYDPEYNVETGITIHAPKPYKVVVHKR</sequence>
<dbReference type="GO" id="GO:0005789">
    <property type="term" value="C:endoplasmic reticulum membrane"/>
    <property type="evidence" value="ECO:0007669"/>
    <property type="project" value="UniProtKB-SubCell"/>
</dbReference>
<proteinExistence type="inferred from homology"/>
<evidence type="ECO:0000256" key="13">
    <source>
        <dbReference type="ARBA" id="ARBA00023136"/>
    </source>
</evidence>
<name>A0AAN9ANA3_9CAEN</name>
<comment type="caution">
    <text evidence="23">The sequence shown here is derived from an EMBL/GenBank/DDBJ whole genome shotgun (WGS) entry which is preliminary data.</text>
</comment>
<dbReference type="PANTHER" id="PTHR24289:SF20">
    <property type="entry name" value="STEROID 17-ALPHA-HYDROXYLASE_17,20 LYASE"/>
    <property type="match status" value="1"/>
</dbReference>
<keyword evidence="7" id="KW-0256">Endoplasmic reticulum</keyword>
<dbReference type="PROSITE" id="PS00086">
    <property type="entry name" value="CYTOCHROME_P450"/>
    <property type="match status" value="1"/>
</dbReference>
<dbReference type="EMBL" id="JBAMIC010000024">
    <property type="protein sequence ID" value="KAK7090045.1"/>
    <property type="molecule type" value="Genomic_DNA"/>
</dbReference>
<keyword evidence="8" id="KW-0492">Microsome</keyword>
<dbReference type="SUPFAM" id="SSF48264">
    <property type="entry name" value="Cytochrome P450"/>
    <property type="match status" value="1"/>
</dbReference>
<evidence type="ECO:0000256" key="9">
    <source>
        <dbReference type="ARBA" id="ARBA00023002"/>
    </source>
</evidence>
<dbReference type="InterPro" id="IPR017972">
    <property type="entry name" value="Cyt_P450_CS"/>
</dbReference>
<evidence type="ECO:0000256" key="11">
    <source>
        <dbReference type="ARBA" id="ARBA00023033"/>
    </source>
</evidence>
<gene>
    <name evidence="23" type="ORF">V1264_009900</name>
</gene>
<dbReference type="GO" id="GO:0020037">
    <property type="term" value="F:heme binding"/>
    <property type="evidence" value="ECO:0007669"/>
    <property type="project" value="InterPro"/>
</dbReference>
<evidence type="ECO:0000313" key="24">
    <source>
        <dbReference type="Proteomes" id="UP001374579"/>
    </source>
</evidence>
<evidence type="ECO:0000256" key="22">
    <source>
        <dbReference type="RuleBase" id="RU000461"/>
    </source>
</evidence>
<keyword evidence="24" id="KW-1185">Reference proteome</keyword>
<dbReference type="InterPro" id="IPR001128">
    <property type="entry name" value="Cyt_P450"/>
</dbReference>
<evidence type="ECO:0000256" key="6">
    <source>
        <dbReference type="ARBA" id="ARBA00022723"/>
    </source>
</evidence>
<dbReference type="PANTHER" id="PTHR24289">
    <property type="entry name" value="STEROID 17-ALPHA-HYDROXYLASE/17,20 LYASE"/>
    <property type="match status" value="1"/>
</dbReference>
<keyword evidence="11 22" id="KW-0503">Monooxygenase</keyword>
<reference evidence="23 24" key="1">
    <citation type="submission" date="2024-02" db="EMBL/GenBank/DDBJ databases">
        <title>Chromosome-scale genome assembly of the rough periwinkle Littorina saxatilis.</title>
        <authorList>
            <person name="De Jode A."/>
            <person name="Faria R."/>
            <person name="Formenti G."/>
            <person name="Sims Y."/>
            <person name="Smith T.P."/>
            <person name="Tracey A."/>
            <person name="Wood J.M.D."/>
            <person name="Zagrodzka Z.B."/>
            <person name="Johannesson K."/>
            <person name="Butlin R.K."/>
            <person name="Leder E.H."/>
        </authorList>
    </citation>
    <scope>NUCLEOTIDE SEQUENCE [LARGE SCALE GENOMIC DNA]</scope>
    <source>
        <strain evidence="23">Snail1</strain>
        <tissue evidence="23">Muscle</tissue>
    </source>
</reference>
<evidence type="ECO:0000256" key="5">
    <source>
        <dbReference type="ARBA" id="ARBA00022617"/>
    </source>
</evidence>
<dbReference type="InterPro" id="IPR002401">
    <property type="entry name" value="Cyt_P450_E_grp-I"/>
</dbReference>
<evidence type="ECO:0000256" key="18">
    <source>
        <dbReference type="ARBA" id="ARBA00044282"/>
    </source>
</evidence>
<evidence type="ECO:0000256" key="15">
    <source>
        <dbReference type="ARBA" id="ARBA00044116"/>
    </source>
</evidence>
<evidence type="ECO:0000256" key="16">
    <source>
        <dbReference type="ARBA" id="ARBA00044217"/>
    </source>
</evidence>
<dbReference type="GO" id="GO:0005506">
    <property type="term" value="F:iron ion binding"/>
    <property type="evidence" value="ECO:0007669"/>
    <property type="project" value="InterPro"/>
</dbReference>
<dbReference type="GO" id="GO:0004508">
    <property type="term" value="F:steroid 17-alpha-monooxygenase activity"/>
    <property type="evidence" value="ECO:0007669"/>
    <property type="project" value="TreeGrafter"/>
</dbReference>
<organism evidence="23 24">
    <name type="scientific">Littorina saxatilis</name>
    <dbReference type="NCBI Taxonomy" id="31220"/>
    <lineage>
        <taxon>Eukaryota</taxon>
        <taxon>Metazoa</taxon>
        <taxon>Spiralia</taxon>
        <taxon>Lophotrochozoa</taxon>
        <taxon>Mollusca</taxon>
        <taxon>Gastropoda</taxon>
        <taxon>Caenogastropoda</taxon>
        <taxon>Littorinimorpha</taxon>
        <taxon>Littorinoidea</taxon>
        <taxon>Littorinidae</taxon>
        <taxon>Littorina</taxon>
    </lineage>
</organism>